<evidence type="ECO:0000313" key="2">
    <source>
        <dbReference type="EMBL" id="QHT96663.1"/>
    </source>
</evidence>
<feature type="region of interest" description="Disordered" evidence="1">
    <location>
        <begin position="203"/>
        <end position="245"/>
    </location>
</feature>
<proteinExistence type="predicted"/>
<dbReference type="EMBL" id="MN740262">
    <property type="protein sequence ID" value="QHT96663.1"/>
    <property type="molecule type" value="Genomic_DNA"/>
</dbReference>
<name>A0A6C0IYT3_9ZZZZ</name>
<protein>
    <submittedName>
        <fullName evidence="2">Uncharacterized protein</fullName>
    </submittedName>
</protein>
<accession>A0A6C0IYT3</accession>
<sequence>MVNIHITQEDKEKFKSKNAIVRIRNFLKNNPDVGLVSAVEYLNEGHDFDFKEEGDNIHIGIKKMEYIWGDIQTKPAMPEFSVPFLKPTNEGTAADKLKNRRKELHAIRTGKTFRDMKTMKKSVDRGIVERYTWLRQNLSKMEIPLPLDMINTPEKYKDQIQLFSSGFIKITGDAKVDNIIYELFKLIADEVDYTPLTMQQVQERLAQQQPQQAPPAPPQDFDLPSNINLSNYVDSDTESDSDEEA</sequence>
<feature type="compositionally biased region" description="Acidic residues" evidence="1">
    <location>
        <begin position="235"/>
        <end position="245"/>
    </location>
</feature>
<evidence type="ECO:0000256" key="1">
    <source>
        <dbReference type="SAM" id="MobiDB-lite"/>
    </source>
</evidence>
<dbReference type="AlphaFoldDB" id="A0A6C0IYT3"/>
<reference evidence="2" key="1">
    <citation type="journal article" date="2020" name="Nature">
        <title>Giant virus diversity and host interactions through global metagenomics.</title>
        <authorList>
            <person name="Schulz F."/>
            <person name="Roux S."/>
            <person name="Paez-Espino D."/>
            <person name="Jungbluth S."/>
            <person name="Walsh D.A."/>
            <person name="Denef V.J."/>
            <person name="McMahon K.D."/>
            <person name="Konstantinidis K.T."/>
            <person name="Eloe-Fadrosh E.A."/>
            <person name="Kyrpides N.C."/>
            <person name="Woyke T."/>
        </authorList>
    </citation>
    <scope>NUCLEOTIDE SEQUENCE</scope>
    <source>
        <strain evidence="2">GVMAG-M-3300024302-11</strain>
    </source>
</reference>
<organism evidence="2">
    <name type="scientific">viral metagenome</name>
    <dbReference type="NCBI Taxonomy" id="1070528"/>
    <lineage>
        <taxon>unclassified sequences</taxon>
        <taxon>metagenomes</taxon>
        <taxon>organismal metagenomes</taxon>
    </lineage>
</organism>